<name>A0A918DI90_9ALTE</name>
<comment type="caution">
    <text evidence="2">The sequence shown here is derived from an EMBL/GenBank/DDBJ whole genome shotgun (WGS) entry which is preliminary data.</text>
</comment>
<keyword evidence="1" id="KW-0732">Signal</keyword>
<evidence type="ECO:0000256" key="1">
    <source>
        <dbReference type="SAM" id="SignalP"/>
    </source>
</evidence>
<reference evidence="2" key="2">
    <citation type="submission" date="2020-09" db="EMBL/GenBank/DDBJ databases">
        <authorList>
            <person name="Sun Q."/>
            <person name="Zhou Y."/>
        </authorList>
    </citation>
    <scope>NUCLEOTIDE SEQUENCE</scope>
    <source>
        <strain evidence="2">CGMCC 1.7086</strain>
    </source>
</reference>
<sequence>MKKLPVVLLFLPLFCLAEAKVIENYRHYNVSASEKGRLLSALNKASPIREDGEIFHGHTKYHIGWKYWWKTRDKQCALTKVETTLTLTYTMPKLASASDEVKQVWDAWYPNLALHEERHGKLAKEAAASIDQKLNAIGPQENCRTLEKDLNKQAQAIMAELKKANKQYDDDTNHGETEGAWLHLHL</sequence>
<dbReference type="RefSeq" id="WP_188693056.1">
    <property type="nucleotide sequence ID" value="NZ_BMLS01000002.1"/>
</dbReference>
<dbReference type="AlphaFoldDB" id="A0A918DI90"/>
<accession>A0A918DI90</accession>
<reference evidence="2" key="1">
    <citation type="journal article" date="2014" name="Int. J. Syst. Evol. Microbiol.">
        <title>Complete genome sequence of Corynebacterium casei LMG S-19264T (=DSM 44701T), isolated from a smear-ripened cheese.</title>
        <authorList>
            <consortium name="US DOE Joint Genome Institute (JGI-PGF)"/>
            <person name="Walter F."/>
            <person name="Albersmeier A."/>
            <person name="Kalinowski J."/>
            <person name="Ruckert C."/>
        </authorList>
    </citation>
    <scope>NUCLEOTIDE SEQUENCE</scope>
    <source>
        <strain evidence="2">CGMCC 1.7086</strain>
    </source>
</reference>
<gene>
    <name evidence="2" type="ORF">GCM10010982_16450</name>
</gene>
<evidence type="ECO:0000313" key="3">
    <source>
        <dbReference type="Proteomes" id="UP000606935"/>
    </source>
</evidence>
<evidence type="ECO:0000313" key="2">
    <source>
        <dbReference type="EMBL" id="GGO68167.1"/>
    </source>
</evidence>
<protein>
    <submittedName>
        <fullName evidence="2">Peptidase</fullName>
    </submittedName>
</protein>
<feature type="signal peptide" evidence="1">
    <location>
        <begin position="1"/>
        <end position="19"/>
    </location>
</feature>
<dbReference type="Proteomes" id="UP000606935">
    <property type="component" value="Unassembled WGS sequence"/>
</dbReference>
<dbReference type="EMBL" id="BMLS01000002">
    <property type="protein sequence ID" value="GGO68167.1"/>
    <property type="molecule type" value="Genomic_DNA"/>
</dbReference>
<proteinExistence type="predicted"/>
<keyword evidence="3" id="KW-1185">Reference proteome</keyword>
<dbReference type="InterPro" id="IPR010321">
    <property type="entry name" value="DUF922"/>
</dbReference>
<organism evidence="2 3">
    <name type="scientific">Bowmanella pacifica</name>
    <dbReference type="NCBI Taxonomy" id="502051"/>
    <lineage>
        <taxon>Bacteria</taxon>
        <taxon>Pseudomonadati</taxon>
        <taxon>Pseudomonadota</taxon>
        <taxon>Gammaproteobacteria</taxon>
        <taxon>Alteromonadales</taxon>
        <taxon>Alteromonadaceae</taxon>
        <taxon>Bowmanella</taxon>
    </lineage>
</organism>
<feature type="chain" id="PRO_5038078278" evidence="1">
    <location>
        <begin position="20"/>
        <end position="186"/>
    </location>
</feature>
<dbReference type="Pfam" id="PF06037">
    <property type="entry name" value="DUF922"/>
    <property type="match status" value="1"/>
</dbReference>